<dbReference type="Proteomes" id="UP000295106">
    <property type="component" value="Unassembled WGS sequence"/>
</dbReference>
<dbReference type="GO" id="GO:0004134">
    <property type="term" value="F:4-alpha-glucanotransferase activity"/>
    <property type="evidence" value="ECO:0007669"/>
    <property type="project" value="UniProtKB-EC"/>
</dbReference>
<dbReference type="PANTHER" id="PTHR32438">
    <property type="entry name" value="4-ALPHA-GLUCANOTRANSFERASE DPE1, CHLOROPLASTIC/AMYLOPLASTIC"/>
    <property type="match status" value="1"/>
</dbReference>
<dbReference type="Pfam" id="PF02446">
    <property type="entry name" value="Glyco_hydro_77"/>
    <property type="match status" value="1"/>
</dbReference>
<dbReference type="InterPro" id="IPR017853">
    <property type="entry name" value="GH"/>
</dbReference>
<comment type="similarity">
    <text evidence="2 10">Belongs to the disproportionating enzyme family.</text>
</comment>
<evidence type="ECO:0000313" key="11">
    <source>
        <dbReference type="EMBL" id="TCP04694.1"/>
    </source>
</evidence>
<evidence type="ECO:0000256" key="2">
    <source>
        <dbReference type="ARBA" id="ARBA00005684"/>
    </source>
</evidence>
<organism evidence="11 12">
    <name type="scientific">Rubrivivax gelatinosus</name>
    <name type="common">Rhodocyclus gelatinosus</name>
    <name type="synonym">Rhodopseudomonas gelatinosa</name>
    <dbReference type="NCBI Taxonomy" id="28068"/>
    <lineage>
        <taxon>Bacteria</taxon>
        <taxon>Pseudomonadati</taxon>
        <taxon>Pseudomonadota</taxon>
        <taxon>Betaproteobacteria</taxon>
        <taxon>Burkholderiales</taxon>
        <taxon>Sphaerotilaceae</taxon>
        <taxon>Rubrivivax</taxon>
    </lineage>
</organism>
<keyword evidence="7 10" id="KW-0119">Carbohydrate metabolism</keyword>
<comment type="caution">
    <text evidence="11">The sequence shown here is derived from an EMBL/GenBank/DDBJ whole genome shotgun (WGS) entry which is preliminary data.</text>
</comment>
<dbReference type="EC" id="2.4.1.25" evidence="3 10"/>
<dbReference type="SUPFAM" id="SSF51445">
    <property type="entry name" value="(Trans)glycosidases"/>
    <property type="match status" value="1"/>
</dbReference>
<evidence type="ECO:0000256" key="5">
    <source>
        <dbReference type="ARBA" id="ARBA00022676"/>
    </source>
</evidence>
<dbReference type="NCBIfam" id="TIGR00217">
    <property type="entry name" value="malQ"/>
    <property type="match status" value="1"/>
</dbReference>
<accession>A0A4R2MJ04</accession>
<dbReference type="InterPro" id="IPR003385">
    <property type="entry name" value="Glyco_hydro_77"/>
</dbReference>
<comment type="catalytic activity">
    <reaction evidence="1 10">
        <text>Transfers a segment of a (1-&gt;4)-alpha-D-glucan to a new position in an acceptor, which may be glucose or a (1-&gt;4)-alpha-D-glucan.</text>
        <dbReference type="EC" id="2.4.1.25"/>
    </reaction>
</comment>
<protein>
    <recommendedName>
        <fullName evidence="4 10">4-alpha-glucanotransferase</fullName>
        <ecNumber evidence="3 10">2.4.1.25</ecNumber>
    </recommendedName>
    <alternativeName>
        <fullName evidence="8 10">Amylomaltase</fullName>
    </alternativeName>
    <alternativeName>
        <fullName evidence="9 10">Disproportionating enzyme</fullName>
    </alternativeName>
</protein>
<evidence type="ECO:0000256" key="9">
    <source>
        <dbReference type="ARBA" id="ARBA00031501"/>
    </source>
</evidence>
<evidence type="ECO:0000256" key="1">
    <source>
        <dbReference type="ARBA" id="ARBA00000439"/>
    </source>
</evidence>
<gene>
    <name evidence="11" type="ORF">EV684_102458</name>
</gene>
<name>A0A4R2MJ04_RUBGE</name>
<dbReference type="RefSeq" id="WP_132645175.1">
    <property type="nucleotide sequence ID" value="NZ_CP181386.1"/>
</dbReference>
<sequence length="499" mass="55800">MRLPRSSGILLHPTSLPGPHGSGDLGPAAYHFVDWLASAGQRLWQVLPLGGIGPGDSPYMSPSAFAGNVLLIDLGELHGQGWLDTADLEPAPGLFATHVDYRAVTRFRMERLARAAAGFAASASETSRAAFDAFCESHRDWLDDYALFMALSEAHEGVDWCDWAPGLALRRPGALGAARRAHAERIGFWRFCQWNFFRQWAQLREYAARKGVRIVGDAPIFIAHHSADVWSRPGLFELDAEGRPTVVAGVPPDFFSATGQRWGNPVYRWSAHAADGYAWWIERLRRSFELFDLVRIDHFRGFAAHWEIPASEPTAVNGRWVPGPGEALFKTVEQALGVLPLLAEDLGVITPDVEALRRRFEFPGMLILQFAFGGDAANRYLPHNHEHDAVVYTGTHDNDTVTGWWAGASDRERHFARGYFGVDGHDMPWTLIRAACMSVADTAIHPMQDVLGLGGEHRMNRPGADEGCWRWRFQWHDVQPWHGRRLQEFCRLYGRLPAA</sequence>
<dbReference type="OrthoDB" id="9761577at2"/>
<evidence type="ECO:0000313" key="12">
    <source>
        <dbReference type="Proteomes" id="UP000295106"/>
    </source>
</evidence>
<dbReference type="GeneID" id="99684760"/>
<proteinExistence type="inferred from homology"/>
<evidence type="ECO:0000256" key="4">
    <source>
        <dbReference type="ARBA" id="ARBA00020295"/>
    </source>
</evidence>
<keyword evidence="6 10" id="KW-0808">Transferase</keyword>
<evidence type="ECO:0000256" key="3">
    <source>
        <dbReference type="ARBA" id="ARBA00012560"/>
    </source>
</evidence>
<evidence type="ECO:0000256" key="7">
    <source>
        <dbReference type="ARBA" id="ARBA00023277"/>
    </source>
</evidence>
<keyword evidence="5 10" id="KW-0328">Glycosyltransferase</keyword>
<dbReference type="GO" id="GO:0005975">
    <property type="term" value="P:carbohydrate metabolic process"/>
    <property type="evidence" value="ECO:0007669"/>
    <property type="project" value="InterPro"/>
</dbReference>
<evidence type="ECO:0000256" key="10">
    <source>
        <dbReference type="RuleBase" id="RU361207"/>
    </source>
</evidence>
<dbReference type="EMBL" id="SLXD01000002">
    <property type="protein sequence ID" value="TCP04694.1"/>
    <property type="molecule type" value="Genomic_DNA"/>
</dbReference>
<dbReference type="Gene3D" id="3.20.20.80">
    <property type="entry name" value="Glycosidases"/>
    <property type="match status" value="1"/>
</dbReference>
<dbReference type="NCBIfam" id="NF011080">
    <property type="entry name" value="PRK14508.1-3"/>
    <property type="match status" value="1"/>
</dbReference>
<reference evidence="11 12" key="1">
    <citation type="submission" date="2019-03" db="EMBL/GenBank/DDBJ databases">
        <title>Genomic Encyclopedia of Type Strains, Phase IV (KMG-IV): sequencing the most valuable type-strain genomes for metagenomic binning, comparative biology and taxonomic classification.</title>
        <authorList>
            <person name="Goeker M."/>
        </authorList>
    </citation>
    <scope>NUCLEOTIDE SEQUENCE [LARGE SCALE GENOMIC DNA]</scope>
    <source>
        <strain evidence="11 12">DSM 1709</strain>
    </source>
</reference>
<dbReference type="PANTHER" id="PTHR32438:SF5">
    <property type="entry name" value="4-ALPHA-GLUCANOTRANSFERASE DPE1, CHLOROPLASTIC_AMYLOPLASTIC"/>
    <property type="match status" value="1"/>
</dbReference>
<evidence type="ECO:0000256" key="8">
    <source>
        <dbReference type="ARBA" id="ARBA00031423"/>
    </source>
</evidence>
<dbReference type="AlphaFoldDB" id="A0A4R2MJ04"/>
<evidence type="ECO:0000256" key="6">
    <source>
        <dbReference type="ARBA" id="ARBA00022679"/>
    </source>
</evidence>